<proteinExistence type="inferred from homology"/>
<dbReference type="GO" id="GO:0005739">
    <property type="term" value="C:mitochondrion"/>
    <property type="evidence" value="ECO:0007669"/>
    <property type="project" value="TreeGrafter"/>
</dbReference>
<evidence type="ECO:0000256" key="1">
    <source>
        <dbReference type="ARBA" id="ARBA00008226"/>
    </source>
</evidence>
<comment type="similarity">
    <text evidence="1">Belongs to the class-II aminoacyl-tRNA synthetase family.</text>
</comment>
<dbReference type="CDD" id="cd00776">
    <property type="entry name" value="AsxRS_core"/>
    <property type="match status" value="1"/>
</dbReference>
<dbReference type="GO" id="GO:0003676">
    <property type="term" value="F:nucleic acid binding"/>
    <property type="evidence" value="ECO:0007669"/>
    <property type="project" value="InterPro"/>
</dbReference>
<dbReference type="InterPro" id="IPR004365">
    <property type="entry name" value="NA-bd_OB_tRNA"/>
</dbReference>
<protein>
    <recommendedName>
        <fullName evidence="2">asparagine--tRNA ligase</fullName>
        <ecNumber evidence="2">6.1.1.22</ecNumber>
    </recommendedName>
</protein>
<dbReference type="InterPro" id="IPR004364">
    <property type="entry name" value="Aa-tRNA-synt_II"/>
</dbReference>
<evidence type="ECO:0000313" key="9">
    <source>
        <dbReference type="EMBL" id="ETN59712.1"/>
    </source>
</evidence>
<dbReference type="Gene3D" id="2.40.50.140">
    <property type="entry name" value="Nucleic acid-binding proteins"/>
    <property type="match status" value="1"/>
</dbReference>
<dbReference type="VEuPathDB" id="VectorBase:ADAC008705"/>
<dbReference type="GO" id="GO:0006421">
    <property type="term" value="P:asparaginyl-tRNA aminoacylation"/>
    <property type="evidence" value="ECO:0007669"/>
    <property type="project" value="InterPro"/>
</dbReference>
<keyword evidence="3" id="KW-0436">Ligase</keyword>
<reference evidence="9 11" key="1">
    <citation type="journal article" date="2010" name="BMC Genomics">
        <title>Combination of measures distinguishes pre-miRNAs from other stem-loops in the genome of the newly sequenced Anopheles darlingi.</title>
        <authorList>
            <person name="Mendes N.D."/>
            <person name="Freitas A.T."/>
            <person name="Vasconcelos A.T."/>
            <person name="Sagot M.F."/>
        </authorList>
    </citation>
    <scope>NUCLEOTIDE SEQUENCE</scope>
</reference>
<dbReference type="PANTHER" id="PTHR22594">
    <property type="entry name" value="ASPARTYL/LYSYL-TRNA SYNTHETASE"/>
    <property type="match status" value="1"/>
</dbReference>
<dbReference type="Proteomes" id="UP000000673">
    <property type="component" value="Unassembled WGS sequence"/>
</dbReference>
<dbReference type="OMA" id="PEMAFYD"/>
<dbReference type="GO" id="GO:0005524">
    <property type="term" value="F:ATP binding"/>
    <property type="evidence" value="ECO:0007669"/>
    <property type="project" value="UniProtKB-KW"/>
</dbReference>
<dbReference type="FunCoup" id="W5J5H5">
    <property type="interactions" value="1114"/>
</dbReference>
<dbReference type="HOGENOM" id="CLU_004553_2_0_1"/>
<gene>
    <name evidence="9" type="ORF">AND_008705</name>
</gene>
<dbReference type="VEuPathDB" id="VectorBase:ADAR2_005624"/>
<dbReference type="CDD" id="cd04318">
    <property type="entry name" value="EcAsnRS_like_N"/>
    <property type="match status" value="1"/>
</dbReference>
<accession>W5J5H5</accession>
<dbReference type="InterPro" id="IPR004522">
    <property type="entry name" value="Asn-tRNA-ligase"/>
</dbReference>
<dbReference type="PANTHER" id="PTHR22594:SF34">
    <property type="entry name" value="ASPARAGINE--TRNA LIGASE, MITOCHONDRIAL-RELATED"/>
    <property type="match status" value="1"/>
</dbReference>
<name>W5J5H5_ANODA</name>
<dbReference type="InterPro" id="IPR006195">
    <property type="entry name" value="aa-tRNA-synth_II"/>
</dbReference>
<dbReference type="InterPro" id="IPR002312">
    <property type="entry name" value="Asp/Asn-tRNA-synth_IIb"/>
</dbReference>
<dbReference type="Pfam" id="PF01336">
    <property type="entry name" value="tRNA_anti-codon"/>
    <property type="match status" value="1"/>
</dbReference>
<reference evidence="9" key="2">
    <citation type="submission" date="2010-05" db="EMBL/GenBank/DDBJ databases">
        <authorList>
            <person name="Almeida L.G."/>
            <person name="Nicolas M.F."/>
            <person name="Souza R.C."/>
            <person name="Vasconcelos A.T.R."/>
        </authorList>
    </citation>
    <scope>NUCLEOTIDE SEQUENCE</scope>
</reference>
<dbReference type="InterPro" id="IPR012340">
    <property type="entry name" value="NA-bd_OB-fold"/>
</dbReference>
<evidence type="ECO:0000256" key="6">
    <source>
        <dbReference type="ARBA" id="ARBA00022917"/>
    </source>
</evidence>
<dbReference type="PROSITE" id="PS50862">
    <property type="entry name" value="AA_TRNA_LIGASE_II"/>
    <property type="match status" value="1"/>
</dbReference>
<evidence type="ECO:0000256" key="2">
    <source>
        <dbReference type="ARBA" id="ARBA00012816"/>
    </source>
</evidence>
<evidence type="ECO:0000259" key="8">
    <source>
        <dbReference type="PROSITE" id="PS50862"/>
    </source>
</evidence>
<dbReference type="Gene3D" id="3.30.930.10">
    <property type="entry name" value="Bira Bifunctional Protein, Domain 2"/>
    <property type="match status" value="1"/>
</dbReference>
<sequence>MACTRLLRLLLTRNPVPLRVSAVVRSYHHYRIKDLTGASGCKAGDKINVKGWVKSVRNLKGNLFVDVNDGSTAANFQLVISKDKQLDTAYGSSVDACGVLVTSPKNRLELQVDSLKEIGTCPLTEGFPFYPKKSYPPEYVRNHLHLRSRVSSMCSTFRVRHEAQRAFNEYLHQNGFIQIHTPVLTSNDCEGAGEAFLVKPLNDQLLKGMAKANVAMEHAYFDRPTFLTVSGQLHLEAMSHGLDKVYTFGPTFRAENCKSNIHLSEFYMLELEEAFMESVEELADRIEDMLKRVTVLMLDRSETDVRLVRKQTSSDDDRKDAFGWLEKPFPRLTYDEAIAVLRANKDKLKSPVQPEEGINKEQELLLVEHYQGPLFVCYWPKEIKSFYMRENQQNGNLVDALDLLVPHVGELVGGSVREDSYERLQRKLPNTDALRWYLDLRKFGSVTTAGFGLGFERYLSWVLNVHNIKDVIPFPRWAHNCVM</sequence>
<evidence type="ECO:0000313" key="10">
    <source>
        <dbReference type="EnsemblMetazoa" id="ADAC008705-PA"/>
    </source>
</evidence>
<dbReference type="EMBL" id="ADMH02002066">
    <property type="protein sequence ID" value="ETN59712.1"/>
    <property type="molecule type" value="Genomic_DNA"/>
</dbReference>
<evidence type="ECO:0000256" key="5">
    <source>
        <dbReference type="ARBA" id="ARBA00022840"/>
    </source>
</evidence>
<evidence type="ECO:0000256" key="7">
    <source>
        <dbReference type="ARBA" id="ARBA00023146"/>
    </source>
</evidence>
<keyword evidence="11" id="KW-1185">Reference proteome</keyword>
<dbReference type="SUPFAM" id="SSF55681">
    <property type="entry name" value="Class II aaRS and biotin synthetases"/>
    <property type="match status" value="1"/>
</dbReference>
<feature type="domain" description="Aminoacyl-transfer RNA synthetases class-II family profile" evidence="8">
    <location>
        <begin position="157"/>
        <end position="473"/>
    </location>
</feature>
<evidence type="ECO:0000313" key="11">
    <source>
        <dbReference type="Proteomes" id="UP000000673"/>
    </source>
</evidence>
<dbReference type="STRING" id="43151.W5J5H5"/>
<dbReference type="SUPFAM" id="SSF50249">
    <property type="entry name" value="Nucleic acid-binding proteins"/>
    <property type="match status" value="1"/>
</dbReference>
<evidence type="ECO:0000256" key="3">
    <source>
        <dbReference type="ARBA" id="ARBA00022598"/>
    </source>
</evidence>
<dbReference type="NCBIfam" id="TIGR00457">
    <property type="entry name" value="asnS"/>
    <property type="match status" value="1"/>
</dbReference>
<dbReference type="EnsemblMetazoa" id="ADAC008705-RA">
    <property type="protein sequence ID" value="ADAC008705-PA"/>
    <property type="gene ID" value="ADAC008705"/>
</dbReference>
<dbReference type="EC" id="6.1.1.22" evidence="2"/>
<keyword evidence="7 9" id="KW-0030">Aminoacyl-tRNA synthetase</keyword>
<dbReference type="NCBIfam" id="NF003037">
    <property type="entry name" value="PRK03932.1"/>
    <property type="match status" value="1"/>
</dbReference>
<keyword evidence="4" id="KW-0547">Nucleotide-binding</keyword>
<dbReference type="Pfam" id="PF00152">
    <property type="entry name" value="tRNA-synt_2"/>
    <property type="match status" value="1"/>
</dbReference>
<dbReference type="PRINTS" id="PR01042">
    <property type="entry name" value="TRNASYNTHASP"/>
</dbReference>
<dbReference type="AlphaFoldDB" id="W5J5H5"/>
<reference evidence="10" key="4">
    <citation type="submission" date="2015-06" db="UniProtKB">
        <authorList>
            <consortium name="EnsemblMetazoa"/>
        </authorList>
    </citation>
    <scope>IDENTIFICATION</scope>
</reference>
<dbReference type="eggNOG" id="KOG0554">
    <property type="taxonomic scope" value="Eukaryota"/>
</dbReference>
<organism evidence="9">
    <name type="scientific">Anopheles darlingi</name>
    <name type="common">Mosquito</name>
    <dbReference type="NCBI Taxonomy" id="43151"/>
    <lineage>
        <taxon>Eukaryota</taxon>
        <taxon>Metazoa</taxon>
        <taxon>Ecdysozoa</taxon>
        <taxon>Arthropoda</taxon>
        <taxon>Hexapoda</taxon>
        <taxon>Insecta</taxon>
        <taxon>Pterygota</taxon>
        <taxon>Neoptera</taxon>
        <taxon>Endopterygota</taxon>
        <taxon>Diptera</taxon>
        <taxon>Nematocera</taxon>
        <taxon>Culicoidea</taxon>
        <taxon>Culicidae</taxon>
        <taxon>Anophelinae</taxon>
        <taxon>Anopheles</taxon>
    </lineage>
</organism>
<dbReference type="GO" id="GO:0004816">
    <property type="term" value="F:asparagine-tRNA ligase activity"/>
    <property type="evidence" value="ECO:0007669"/>
    <property type="project" value="UniProtKB-EC"/>
</dbReference>
<dbReference type="InterPro" id="IPR045864">
    <property type="entry name" value="aa-tRNA-synth_II/BPL/LPL"/>
</dbReference>
<evidence type="ECO:0000256" key="4">
    <source>
        <dbReference type="ARBA" id="ARBA00022741"/>
    </source>
</evidence>
<keyword evidence="5" id="KW-0067">ATP-binding</keyword>
<reference evidence="9" key="3">
    <citation type="journal article" date="2013" name="Nucleic Acids Res.">
        <title>The genome of Anopheles darlingi, the main neotropical malaria vector.</title>
        <authorList>
            <person name="Marinotti O."/>
            <person name="Cerqueira G.C."/>
            <person name="de Almeida L.G."/>
            <person name="Ferro M.I."/>
            <person name="Loreto E.L."/>
            <person name="Zaha A."/>
            <person name="Teixeira S.M."/>
            <person name="Wespiser A.R."/>
            <person name="Almeida E Silva A."/>
            <person name="Schlindwein A.D."/>
            <person name="Pacheco A.C."/>
            <person name="Silva A.L."/>
            <person name="Graveley B.R."/>
            <person name="Walenz B.P."/>
            <person name="Lima Bde A."/>
            <person name="Ribeiro C.A."/>
            <person name="Nunes-Silva C.G."/>
            <person name="de Carvalho C.R."/>
            <person name="Soares C.M."/>
            <person name="de Menezes C.B."/>
            <person name="Matiolli C."/>
            <person name="Caffrey D."/>
            <person name="Araujo D.A."/>
            <person name="de Oliveira D.M."/>
            <person name="Golenbock D."/>
            <person name="Grisard E.C."/>
            <person name="Fantinatti-Garboggini F."/>
            <person name="de Carvalho F.M."/>
            <person name="Barcellos F.G."/>
            <person name="Prosdocimi F."/>
            <person name="May G."/>
            <person name="Azevedo Junior G.M."/>
            <person name="Guimaraes G.M."/>
            <person name="Goldman G.H."/>
            <person name="Padilha I.Q."/>
            <person name="Batista Jda S."/>
            <person name="Ferro J.A."/>
            <person name="Ribeiro J.M."/>
            <person name="Fietto J.L."/>
            <person name="Dabbas K.M."/>
            <person name="Cerdeira L."/>
            <person name="Agnez-Lima L.F."/>
            <person name="Brocchi M."/>
            <person name="de Carvalho M.O."/>
            <person name="Teixeira Mde M."/>
            <person name="Diniz Maia Mde M."/>
            <person name="Goldman M.H."/>
            <person name="Cruz Schneider M.P."/>
            <person name="Felipe M.S."/>
            <person name="Hungria M."/>
            <person name="Nicolas M.F."/>
            <person name="Pereira M."/>
            <person name="Montes M.A."/>
            <person name="Cantao M.E."/>
            <person name="Vincentz M."/>
            <person name="Rafael M.S."/>
            <person name="Silverman N."/>
            <person name="Stoco P.H."/>
            <person name="Souza R.C."/>
            <person name="Vicentini R."/>
            <person name="Gazzinelli R.T."/>
            <person name="Neves Rde O."/>
            <person name="Silva R."/>
            <person name="Astolfi-Filho S."/>
            <person name="Maciel T.E."/>
            <person name="Urmenyi T.P."/>
            <person name="Tadei W.P."/>
            <person name="Camargo E.P."/>
            <person name="de Vasconcelos A.T."/>
        </authorList>
    </citation>
    <scope>NUCLEOTIDE SEQUENCE</scope>
</reference>
<keyword evidence="6" id="KW-0648">Protein biosynthesis</keyword>